<name>A0A9P9XLT0_9PEZI</name>
<comment type="caution">
    <text evidence="2">The sequence shown here is derived from an EMBL/GenBank/DDBJ whole genome shotgun (WGS) entry which is preliminary data.</text>
</comment>
<dbReference type="EMBL" id="SDAQ01000012">
    <property type="protein sequence ID" value="KAI3556477.1"/>
    <property type="molecule type" value="Genomic_DNA"/>
</dbReference>
<dbReference type="AlphaFoldDB" id="A0A9P9XLT0"/>
<feature type="region of interest" description="Disordered" evidence="1">
    <location>
        <begin position="521"/>
        <end position="603"/>
    </location>
</feature>
<dbReference type="OrthoDB" id="4846110at2759"/>
<organism evidence="2 3">
    <name type="scientific">Colletotrichum abscissum</name>
    <dbReference type="NCBI Taxonomy" id="1671311"/>
    <lineage>
        <taxon>Eukaryota</taxon>
        <taxon>Fungi</taxon>
        <taxon>Dikarya</taxon>
        <taxon>Ascomycota</taxon>
        <taxon>Pezizomycotina</taxon>
        <taxon>Sordariomycetes</taxon>
        <taxon>Hypocreomycetidae</taxon>
        <taxon>Glomerellales</taxon>
        <taxon>Glomerellaceae</taxon>
        <taxon>Colletotrichum</taxon>
        <taxon>Colletotrichum acutatum species complex</taxon>
    </lineage>
</organism>
<evidence type="ECO:0000313" key="3">
    <source>
        <dbReference type="Proteomes" id="UP001056436"/>
    </source>
</evidence>
<feature type="compositionally biased region" description="Basic and acidic residues" evidence="1">
    <location>
        <begin position="564"/>
        <end position="577"/>
    </location>
</feature>
<proteinExistence type="predicted"/>
<gene>
    <name evidence="2" type="ORF">CABS02_03337</name>
</gene>
<accession>A0A9P9XLT0</accession>
<sequence length="636" mass="72338">MMNVASMDLASMDLASMDLASMDDASISRFLRSHLRGPIPGSISGPNPVAVAMKPVFSRMLEKYLSRTDSQGNPDPANLAAIPVMQALQEAFLSREGRCKPSMLDLDQLHRRLTTYPAHLPDSDYLKDLDQKIVLVQQINQLCRNFHTDVSMKELHLDKASFWSTLMTMDLERLKEVRRDLDDMTSAKAKRLLLTDFPVWAMATPMLLRSCKVRPNPLRSSLLILCSVIRGYAKEPSRKYSPAKQLRNTSEIKHVSLRCPSTGIGESREAKLTTFTHKVLRHNSNRCIITKLRADVYNVIHIIPPDLLRSRAQLIKSLKGMRSWYTDERIDALLKKLTSESCHENIINTRRNMICIHLQMGTLWYMGEFMLKPMGRPVQVVIPVPAEDPAEEPQMKTVWVLTLIFHWLRKTEFPDMQQTIPFDTDPRQHFEDLDPHDFGAVDYSTAHSMVGGDIIRIFAYDEKDLPDCDLLDLRANLYTAFSLAAAVDPRAYKFEGDGDDEGYNPEDDFDQEIATTARMRMQMKRDESSSNPRRRNTPSAAADIPSHVPQDSKQVEDAAVSLNEDAKEDTAKSDKMVDGIQSSTAEKEEQAESSPRKPSIIDTLNKIRHRMGDVLRTFHKVLLRRREERADKSGSK</sequence>
<evidence type="ECO:0000256" key="1">
    <source>
        <dbReference type="SAM" id="MobiDB-lite"/>
    </source>
</evidence>
<protein>
    <submittedName>
        <fullName evidence="2">Uncharacterized protein</fullName>
    </submittedName>
</protein>
<reference evidence="2" key="1">
    <citation type="submission" date="2019-01" db="EMBL/GenBank/DDBJ databases">
        <title>Colletotrichum abscissum LGMF1257.</title>
        <authorList>
            <person name="Baroncelli R."/>
        </authorList>
    </citation>
    <scope>NUCLEOTIDE SEQUENCE</scope>
    <source>
        <strain evidence="2">Ca142</strain>
    </source>
</reference>
<dbReference type="Proteomes" id="UP001056436">
    <property type="component" value="Unassembled WGS sequence"/>
</dbReference>
<keyword evidence="3" id="KW-1185">Reference proteome</keyword>
<evidence type="ECO:0000313" key="2">
    <source>
        <dbReference type="EMBL" id="KAI3556477.1"/>
    </source>
</evidence>